<protein>
    <submittedName>
        <fullName evidence="1">Uncharacterized protein</fullName>
    </submittedName>
</protein>
<keyword evidence="2" id="KW-1185">Reference proteome</keyword>
<evidence type="ECO:0000313" key="1">
    <source>
        <dbReference type="EMBL" id="KAI8566441.1"/>
    </source>
</evidence>
<proteinExistence type="predicted"/>
<reference evidence="1" key="1">
    <citation type="submission" date="2022-02" db="EMBL/GenBank/DDBJ databases">
        <title>Plant Genome Project.</title>
        <authorList>
            <person name="Zhang R.-G."/>
        </authorList>
    </citation>
    <scope>NUCLEOTIDE SEQUENCE</scope>
    <source>
        <strain evidence="1">AT1</strain>
    </source>
</reference>
<name>A0ACC0PLG4_RHOML</name>
<accession>A0ACC0PLG4</accession>
<evidence type="ECO:0000313" key="2">
    <source>
        <dbReference type="Proteomes" id="UP001062846"/>
    </source>
</evidence>
<comment type="caution">
    <text evidence="1">The sequence shown here is derived from an EMBL/GenBank/DDBJ whole genome shotgun (WGS) entry which is preliminary data.</text>
</comment>
<organism evidence="1 2">
    <name type="scientific">Rhododendron molle</name>
    <name type="common">Chinese azalea</name>
    <name type="synonym">Azalea mollis</name>
    <dbReference type="NCBI Taxonomy" id="49168"/>
    <lineage>
        <taxon>Eukaryota</taxon>
        <taxon>Viridiplantae</taxon>
        <taxon>Streptophyta</taxon>
        <taxon>Embryophyta</taxon>
        <taxon>Tracheophyta</taxon>
        <taxon>Spermatophyta</taxon>
        <taxon>Magnoliopsida</taxon>
        <taxon>eudicotyledons</taxon>
        <taxon>Gunneridae</taxon>
        <taxon>Pentapetalae</taxon>
        <taxon>asterids</taxon>
        <taxon>Ericales</taxon>
        <taxon>Ericaceae</taxon>
        <taxon>Ericoideae</taxon>
        <taxon>Rhodoreae</taxon>
        <taxon>Rhododendron</taxon>
    </lineage>
</organism>
<gene>
    <name evidence="1" type="ORF">RHMOL_Rhmol02G0040700</name>
</gene>
<dbReference type="Proteomes" id="UP001062846">
    <property type="component" value="Chromosome 2"/>
</dbReference>
<dbReference type="EMBL" id="CM046389">
    <property type="protein sequence ID" value="KAI8566441.1"/>
    <property type="molecule type" value="Genomic_DNA"/>
</dbReference>
<sequence length="130" mass="14067">MASSSLLPSSLCNNTRSPLSLLSSTLPFPSSPTNARTRTNPHSLSSKKKKQKRTTAAVAGAIRSERGAMQYRKLGDSDLNISEITLGTMTFGEQNTEKEAHEILSYAFENGINALDTAEAVSFLVQLKHP</sequence>